<reference evidence="3" key="1">
    <citation type="submission" date="2011-02" db="EMBL/GenBank/DDBJ databases">
        <title>The genome of the leaf-cutting ant Acromyrmex echinatior suggests key adaptations to social evolution and fungus farming.</title>
        <authorList>
            <person name="Nygaard S."/>
            <person name="Zhang G."/>
        </authorList>
    </citation>
    <scope>NUCLEOTIDE SEQUENCE</scope>
</reference>
<evidence type="ECO:0000313" key="4">
    <source>
        <dbReference type="Proteomes" id="UP000007755"/>
    </source>
</evidence>
<evidence type="ECO:0000256" key="2">
    <source>
        <dbReference type="SAM" id="MobiDB-lite"/>
    </source>
</evidence>
<dbReference type="AlphaFoldDB" id="F4W6Y0"/>
<proteinExistence type="predicted"/>
<feature type="coiled-coil region" evidence="1">
    <location>
        <begin position="85"/>
        <end position="126"/>
    </location>
</feature>
<keyword evidence="4" id="KW-1185">Reference proteome</keyword>
<feature type="compositionally biased region" description="Basic and acidic residues" evidence="2">
    <location>
        <begin position="143"/>
        <end position="171"/>
    </location>
</feature>
<protein>
    <submittedName>
        <fullName evidence="3">Uncharacterized protein</fullName>
    </submittedName>
</protein>
<evidence type="ECO:0000313" key="3">
    <source>
        <dbReference type="EMBL" id="EGI70034.1"/>
    </source>
</evidence>
<gene>
    <name evidence="3" type="ORF">G5I_01187</name>
</gene>
<dbReference type="EMBL" id="GL887793">
    <property type="protein sequence ID" value="EGI70034.1"/>
    <property type="molecule type" value="Genomic_DNA"/>
</dbReference>
<name>F4W6Y0_ACREC</name>
<organism evidence="4">
    <name type="scientific">Acromyrmex echinatior</name>
    <name type="common">Panamanian leafcutter ant</name>
    <name type="synonym">Acromyrmex octospinosus echinatior</name>
    <dbReference type="NCBI Taxonomy" id="103372"/>
    <lineage>
        <taxon>Eukaryota</taxon>
        <taxon>Metazoa</taxon>
        <taxon>Ecdysozoa</taxon>
        <taxon>Arthropoda</taxon>
        <taxon>Hexapoda</taxon>
        <taxon>Insecta</taxon>
        <taxon>Pterygota</taxon>
        <taxon>Neoptera</taxon>
        <taxon>Endopterygota</taxon>
        <taxon>Hymenoptera</taxon>
        <taxon>Apocrita</taxon>
        <taxon>Aculeata</taxon>
        <taxon>Formicoidea</taxon>
        <taxon>Formicidae</taxon>
        <taxon>Myrmicinae</taxon>
        <taxon>Acromyrmex</taxon>
    </lineage>
</organism>
<keyword evidence="1" id="KW-0175">Coiled coil</keyword>
<feature type="region of interest" description="Disordered" evidence="2">
    <location>
        <begin position="131"/>
        <end position="174"/>
    </location>
</feature>
<accession>F4W6Y0</accession>
<dbReference type="InParanoid" id="F4W6Y0"/>
<evidence type="ECO:0000256" key="1">
    <source>
        <dbReference type="SAM" id="Coils"/>
    </source>
</evidence>
<sequence>MLPAYRALRWSPLEFRRGYRAGVPIPDGQERTRGLVTCGVAGHSRHSGLLQPKMSSRLRLPRISKRKSLKIAAAATLGCMEVFHARAERSREEACTEEIKTLKRELNDLRERTRIEREDLKKLRKISDKAESVPSRTKRFKKKDRDNKWEISEGSHQKREKGKNCWKRDSSDPPIKALSLLLPQWKLWIVTMKQGKNLFSLQKKNGPLPP</sequence>
<dbReference type="Proteomes" id="UP000007755">
    <property type="component" value="Unassembled WGS sequence"/>
</dbReference>